<comment type="caution">
    <text evidence="3">The sequence shown here is derived from an EMBL/GenBank/DDBJ whole genome shotgun (WGS) entry which is preliminary data.</text>
</comment>
<proteinExistence type="predicted"/>
<evidence type="ECO:0000259" key="2">
    <source>
        <dbReference type="Pfam" id="PF24747"/>
    </source>
</evidence>
<dbReference type="OrthoDB" id="1930194at2759"/>
<organism evidence="3 4">
    <name type="scientific">Rhamnella rubrinervis</name>
    <dbReference type="NCBI Taxonomy" id="2594499"/>
    <lineage>
        <taxon>Eukaryota</taxon>
        <taxon>Viridiplantae</taxon>
        <taxon>Streptophyta</taxon>
        <taxon>Embryophyta</taxon>
        <taxon>Tracheophyta</taxon>
        <taxon>Spermatophyta</taxon>
        <taxon>Magnoliopsida</taxon>
        <taxon>eudicotyledons</taxon>
        <taxon>Gunneridae</taxon>
        <taxon>Pentapetalae</taxon>
        <taxon>rosids</taxon>
        <taxon>fabids</taxon>
        <taxon>Rosales</taxon>
        <taxon>Rhamnaceae</taxon>
        <taxon>rhamnoid group</taxon>
        <taxon>Rhamneae</taxon>
        <taxon>Rhamnella</taxon>
    </lineage>
</organism>
<dbReference type="PANTHER" id="PTHR33177:SF79">
    <property type="entry name" value="LITAF DOMAIN-CONTAINING PROTEIN"/>
    <property type="match status" value="1"/>
</dbReference>
<dbReference type="Pfam" id="PF24747">
    <property type="entry name" value="Zn-ribbon_GIR1"/>
    <property type="match status" value="1"/>
</dbReference>
<dbReference type="InterPro" id="IPR056440">
    <property type="entry name" value="Zn-ribbon_GIR1"/>
</dbReference>
<dbReference type="AlphaFoldDB" id="A0A8K0GXX7"/>
<protein>
    <recommendedName>
        <fullName evidence="2">GIR1-like zinc ribbon domain-containing protein</fullName>
    </recommendedName>
</protein>
<dbReference type="InterPro" id="IPR055281">
    <property type="entry name" value="GIR1-2/SIED1"/>
</dbReference>
<feature type="region of interest" description="Disordered" evidence="1">
    <location>
        <begin position="1"/>
        <end position="52"/>
    </location>
</feature>
<keyword evidence="4" id="KW-1185">Reference proteome</keyword>
<dbReference type="Proteomes" id="UP000796880">
    <property type="component" value="Unassembled WGS sequence"/>
</dbReference>
<dbReference type="EMBL" id="VOIH02000008">
    <property type="protein sequence ID" value="KAF3439450.1"/>
    <property type="molecule type" value="Genomic_DNA"/>
</dbReference>
<gene>
    <name evidence="3" type="ORF">FNV43_RR17728</name>
</gene>
<evidence type="ECO:0000256" key="1">
    <source>
        <dbReference type="SAM" id="MobiDB-lite"/>
    </source>
</evidence>
<accession>A0A8K0GXX7</accession>
<evidence type="ECO:0000313" key="4">
    <source>
        <dbReference type="Proteomes" id="UP000796880"/>
    </source>
</evidence>
<name>A0A8K0GXX7_9ROSA</name>
<feature type="compositionally biased region" description="Low complexity" evidence="1">
    <location>
        <begin position="25"/>
        <end position="50"/>
    </location>
</feature>
<reference evidence="3" key="1">
    <citation type="submission" date="2020-03" db="EMBL/GenBank/DDBJ databases">
        <title>A high-quality chromosome-level genome assembly of a woody plant with both climbing and erect habits, Rhamnella rubrinervis.</title>
        <authorList>
            <person name="Lu Z."/>
            <person name="Yang Y."/>
            <person name="Zhu X."/>
            <person name="Sun Y."/>
        </authorList>
    </citation>
    <scope>NUCLEOTIDE SEQUENCE</scope>
    <source>
        <strain evidence="3">BYM</strain>
        <tissue evidence="3">Leaf</tissue>
    </source>
</reference>
<feature type="domain" description="GIR1-like zinc ribbon" evidence="2">
    <location>
        <begin position="61"/>
        <end position="96"/>
    </location>
</feature>
<evidence type="ECO:0000313" key="3">
    <source>
        <dbReference type="EMBL" id="KAF3439450.1"/>
    </source>
</evidence>
<sequence length="107" mass="11815">MSRRSSTSPKLELELNLSPPRPNESRSNSNTSETPSEMSVEGSCVSSESGQYKGSKEIIRSMMLVGCPRCLMYVMLSDEADPKCPKCKSKVLLDFLNDKKFTNTSGI</sequence>
<dbReference type="PANTHER" id="PTHR33177">
    <property type="entry name" value="PUTATIVE-RELATED"/>
    <property type="match status" value="1"/>
</dbReference>